<name>A0AAJ0U6W6_9GAMM</name>
<comment type="caution">
    <text evidence="1">The sequence shown here is derived from an EMBL/GenBank/DDBJ whole genome shotgun (WGS) entry which is preliminary data.</text>
</comment>
<dbReference type="InterPro" id="IPR011330">
    <property type="entry name" value="Glyco_hydro/deAcase_b/a-brl"/>
</dbReference>
<proteinExistence type="predicted"/>
<dbReference type="AlphaFoldDB" id="A0AAJ0U6W6"/>
<evidence type="ECO:0000313" key="2">
    <source>
        <dbReference type="Proteomes" id="UP001296776"/>
    </source>
</evidence>
<dbReference type="GO" id="GO:0005975">
    <property type="term" value="P:carbohydrate metabolic process"/>
    <property type="evidence" value="ECO:0007669"/>
    <property type="project" value="InterPro"/>
</dbReference>
<dbReference type="EMBL" id="NRSJ01000041">
    <property type="protein sequence ID" value="MBK1706404.1"/>
    <property type="molecule type" value="Genomic_DNA"/>
</dbReference>
<reference evidence="1" key="2">
    <citation type="journal article" date="2020" name="Microorganisms">
        <title>Osmotic Adaptation and Compatible Solute Biosynthesis of Phototrophic Bacteria as Revealed from Genome Analyses.</title>
        <authorList>
            <person name="Imhoff J.F."/>
            <person name="Rahn T."/>
            <person name="Kunzel S."/>
            <person name="Keller A."/>
            <person name="Neulinger S.C."/>
        </authorList>
    </citation>
    <scope>NUCLEOTIDE SEQUENCE</scope>
    <source>
        <strain evidence="1">DSM 11080</strain>
    </source>
</reference>
<gene>
    <name evidence="1" type="ORF">CKO40_18070</name>
</gene>
<sequence length="252" mass="28396">MTRSTEGRSTESSLRALVSVHDLMPETMPAVRRTLKRLEHHGLAPVTLLVVPGLDWTASGIAELRQLQRDGYRLAGHGWRHHADRLGGLYHRLHSLFLSRRVAEHLALDVDGIIGLIRRCHAWFGDHGLDAPSLYVPPAWAMGGVTLEQLRESGPFPLYERFDGVMVAEASASPTSQLQRLPLLGYEGDNALRVPILRIWNHWNRHRATRTGRPIRIGIHPHDIELRLAGELERDLARPIEPIDYDALRAPP</sequence>
<dbReference type="Pfam" id="PF10096">
    <property type="entry name" value="DUF2334"/>
    <property type="match status" value="1"/>
</dbReference>
<keyword evidence="2" id="KW-1185">Reference proteome</keyword>
<dbReference type="InterPro" id="IPR018763">
    <property type="entry name" value="DUF2334"/>
</dbReference>
<dbReference type="Gene3D" id="3.20.20.370">
    <property type="entry name" value="Glycoside hydrolase/deacetylase"/>
    <property type="match status" value="1"/>
</dbReference>
<dbReference type="SUPFAM" id="SSF88713">
    <property type="entry name" value="Glycoside hydrolase/deacetylase"/>
    <property type="match status" value="1"/>
</dbReference>
<dbReference type="CDD" id="cd11374">
    <property type="entry name" value="CE4_u10"/>
    <property type="match status" value="1"/>
</dbReference>
<dbReference type="RefSeq" id="WP_200347853.1">
    <property type="nucleotide sequence ID" value="NZ_NRSJ01000041.1"/>
</dbReference>
<reference evidence="1" key="1">
    <citation type="submission" date="2017-08" db="EMBL/GenBank/DDBJ databases">
        <authorList>
            <person name="Imhoff J.F."/>
            <person name="Rahn T."/>
            <person name="Kuenzel S."/>
            <person name="Neulinger S.C."/>
        </authorList>
    </citation>
    <scope>NUCLEOTIDE SEQUENCE</scope>
    <source>
        <strain evidence="1">DSM 11080</strain>
    </source>
</reference>
<protein>
    <recommendedName>
        <fullName evidence="3">DUF2334 domain-containing protein</fullName>
    </recommendedName>
</protein>
<evidence type="ECO:0008006" key="3">
    <source>
        <dbReference type="Google" id="ProtNLM"/>
    </source>
</evidence>
<dbReference type="Proteomes" id="UP001296776">
    <property type="component" value="Unassembled WGS sequence"/>
</dbReference>
<evidence type="ECO:0000313" key="1">
    <source>
        <dbReference type="EMBL" id="MBK1706404.1"/>
    </source>
</evidence>
<accession>A0AAJ0U6W6</accession>
<organism evidence="1 2">
    <name type="scientific">Halochromatium glycolicum</name>
    <dbReference type="NCBI Taxonomy" id="85075"/>
    <lineage>
        <taxon>Bacteria</taxon>
        <taxon>Pseudomonadati</taxon>
        <taxon>Pseudomonadota</taxon>
        <taxon>Gammaproteobacteria</taxon>
        <taxon>Chromatiales</taxon>
        <taxon>Chromatiaceae</taxon>
        <taxon>Halochromatium</taxon>
    </lineage>
</organism>